<protein>
    <submittedName>
        <fullName evidence="2">HET-domain-containing protein</fullName>
    </submittedName>
</protein>
<dbReference type="InterPro" id="IPR052895">
    <property type="entry name" value="HetReg/Transcr_Mod"/>
</dbReference>
<feature type="non-terminal residue" evidence="2">
    <location>
        <position position="199"/>
    </location>
</feature>
<dbReference type="Proteomes" id="UP000800041">
    <property type="component" value="Unassembled WGS sequence"/>
</dbReference>
<feature type="domain" description="Heterokaryon incompatibility" evidence="1">
    <location>
        <begin position="51"/>
        <end position="180"/>
    </location>
</feature>
<dbReference type="OrthoDB" id="2157530at2759"/>
<keyword evidence="3" id="KW-1185">Reference proteome</keyword>
<dbReference type="InterPro" id="IPR010730">
    <property type="entry name" value="HET"/>
</dbReference>
<dbReference type="EMBL" id="ML977146">
    <property type="protein sequence ID" value="KAF1988971.1"/>
    <property type="molecule type" value="Genomic_DNA"/>
</dbReference>
<evidence type="ECO:0000313" key="2">
    <source>
        <dbReference type="EMBL" id="KAF1988971.1"/>
    </source>
</evidence>
<sequence length="199" mass="22497">MSSTLVATARHIHKPLPADDSIRVLELLPGSPGNTLRARLLEVRLSDEPTFSALSYCWGAPKFDALLECNGQTLHITESLATALECLRNTTEPLVIWIDQVCINQRGVTEKTRQVQLMGKIYASACEVLVWLGLPTDSSDFMLYCMDRGTVMHADIPRFLCSVADFCHRPWFDRTWTVQEVVLSRREPQLLCGPRSIHW</sequence>
<evidence type="ECO:0000313" key="3">
    <source>
        <dbReference type="Proteomes" id="UP000800041"/>
    </source>
</evidence>
<dbReference type="PANTHER" id="PTHR24148:SF73">
    <property type="entry name" value="HET DOMAIN PROTEIN (AFU_ORTHOLOGUE AFUA_8G01020)"/>
    <property type="match status" value="1"/>
</dbReference>
<name>A0A6G1H6Z3_9PEZI</name>
<dbReference type="PANTHER" id="PTHR24148">
    <property type="entry name" value="ANKYRIN REPEAT DOMAIN-CONTAINING PROTEIN 39 HOMOLOG-RELATED"/>
    <property type="match status" value="1"/>
</dbReference>
<dbReference type="Pfam" id="PF06985">
    <property type="entry name" value="HET"/>
    <property type="match status" value="1"/>
</dbReference>
<accession>A0A6G1H6Z3</accession>
<reference evidence="2" key="1">
    <citation type="journal article" date="2020" name="Stud. Mycol.">
        <title>101 Dothideomycetes genomes: a test case for predicting lifestyles and emergence of pathogens.</title>
        <authorList>
            <person name="Haridas S."/>
            <person name="Albert R."/>
            <person name="Binder M."/>
            <person name="Bloem J."/>
            <person name="Labutti K."/>
            <person name="Salamov A."/>
            <person name="Andreopoulos B."/>
            <person name="Baker S."/>
            <person name="Barry K."/>
            <person name="Bills G."/>
            <person name="Bluhm B."/>
            <person name="Cannon C."/>
            <person name="Castanera R."/>
            <person name="Culley D."/>
            <person name="Daum C."/>
            <person name="Ezra D."/>
            <person name="Gonzalez J."/>
            <person name="Henrissat B."/>
            <person name="Kuo A."/>
            <person name="Liang C."/>
            <person name="Lipzen A."/>
            <person name="Lutzoni F."/>
            <person name="Magnuson J."/>
            <person name="Mondo S."/>
            <person name="Nolan M."/>
            <person name="Ohm R."/>
            <person name="Pangilinan J."/>
            <person name="Park H.-J."/>
            <person name="Ramirez L."/>
            <person name="Alfaro M."/>
            <person name="Sun H."/>
            <person name="Tritt A."/>
            <person name="Yoshinaga Y."/>
            <person name="Zwiers L.-H."/>
            <person name="Turgeon B."/>
            <person name="Goodwin S."/>
            <person name="Spatafora J."/>
            <person name="Crous P."/>
            <person name="Grigoriev I."/>
        </authorList>
    </citation>
    <scope>NUCLEOTIDE SEQUENCE</scope>
    <source>
        <strain evidence="2">CBS 113979</strain>
    </source>
</reference>
<organism evidence="2 3">
    <name type="scientific">Aulographum hederae CBS 113979</name>
    <dbReference type="NCBI Taxonomy" id="1176131"/>
    <lineage>
        <taxon>Eukaryota</taxon>
        <taxon>Fungi</taxon>
        <taxon>Dikarya</taxon>
        <taxon>Ascomycota</taxon>
        <taxon>Pezizomycotina</taxon>
        <taxon>Dothideomycetes</taxon>
        <taxon>Pleosporomycetidae</taxon>
        <taxon>Aulographales</taxon>
        <taxon>Aulographaceae</taxon>
    </lineage>
</organism>
<proteinExistence type="predicted"/>
<gene>
    <name evidence="2" type="ORF">K402DRAFT_327643</name>
</gene>
<dbReference type="AlphaFoldDB" id="A0A6G1H6Z3"/>
<evidence type="ECO:0000259" key="1">
    <source>
        <dbReference type="Pfam" id="PF06985"/>
    </source>
</evidence>